<dbReference type="AlphaFoldDB" id="A0A433X3I1"/>
<accession>A0A433X3I1</accession>
<dbReference type="Gene3D" id="3.30.70.1430">
    <property type="entry name" value="Multidrug efflux transporter AcrB pore domain"/>
    <property type="match status" value="2"/>
</dbReference>
<dbReference type="Gene3D" id="3.30.70.1320">
    <property type="entry name" value="Multidrug efflux transporter AcrB pore domain like"/>
    <property type="match status" value="1"/>
</dbReference>
<feature type="transmembrane region" description="Helical" evidence="1">
    <location>
        <begin position="428"/>
        <end position="453"/>
    </location>
</feature>
<feature type="transmembrane region" description="Helical" evidence="1">
    <location>
        <begin position="862"/>
        <end position="882"/>
    </location>
</feature>
<keyword evidence="1" id="KW-0812">Transmembrane</keyword>
<dbReference type="GO" id="GO:0042910">
    <property type="term" value="F:xenobiotic transmembrane transporter activity"/>
    <property type="evidence" value="ECO:0007669"/>
    <property type="project" value="TreeGrafter"/>
</dbReference>
<feature type="transmembrane region" description="Helical" evidence="1">
    <location>
        <begin position="459"/>
        <end position="482"/>
    </location>
</feature>
<comment type="caution">
    <text evidence="2">The sequence shown here is derived from an EMBL/GenBank/DDBJ whole genome shotgun (WGS) entry which is preliminary data.</text>
</comment>
<keyword evidence="1" id="KW-1133">Transmembrane helix</keyword>
<evidence type="ECO:0000313" key="2">
    <source>
        <dbReference type="EMBL" id="RUT28625.1"/>
    </source>
</evidence>
<evidence type="ECO:0000313" key="3">
    <source>
        <dbReference type="Proteomes" id="UP000281547"/>
    </source>
</evidence>
<dbReference type="RefSeq" id="WP_127189760.1">
    <property type="nucleotide sequence ID" value="NZ_RZNJ01000007.1"/>
</dbReference>
<dbReference type="EMBL" id="RZNJ01000007">
    <property type="protein sequence ID" value="RUT28625.1"/>
    <property type="molecule type" value="Genomic_DNA"/>
</dbReference>
<dbReference type="SUPFAM" id="SSF82866">
    <property type="entry name" value="Multidrug efflux transporter AcrB transmembrane domain"/>
    <property type="match status" value="2"/>
</dbReference>
<dbReference type="Gene3D" id="3.30.2090.10">
    <property type="entry name" value="Multidrug efflux transporter AcrB TolC docking domain, DN and DC subdomains"/>
    <property type="match status" value="2"/>
</dbReference>
<dbReference type="PANTHER" id="PTHR32063">
    <property type="match status" value="1"/>
</dbReference>
<dbReference type="InterPro" id="IPR027463">
    <property type="entry name" value="AcrB_DN_DC_subdom"/>
</dbReference>
<reference evidence="2 3" key="1">
    <citation type="journal article" date="2016" name="Int. J. Syst. Evol. Microbiol.">
        <title>Arsenicitalea aurantiaca gen. nov., sp. nov., a new member of the family Hyphomicrobiaceae, isolated from high-arsenic sediment.</title>
        <authorList>
            <person name="Mu Y."/>
            <person name="Zhou L."/>
            <person name="Zeng X.C."/>
            <person name="Liu L."/>
            <person name="Pan Y."/>
            <person name="Chen X."/>
            <person name="Wang J."/>
            <person name="Li S."/>
            <person name="Li W.J."/>
            <person name="Wang Y."/>
        </authorList>
    </citation>
    <scope>NUCLEOTIDE SEQUENCE [LARGE SCALE GENOMIC DNA]</scope>
    <source>
        <strain evidence="2 3">42-50</strain>
    </source>
</reference>
<dbReference type="GO" id="GO:0005886">
    <property type="term" value="C:plasma membrane"/>
    <property type="evidence" value="ECO:0007669"/>
    <property type="project" value="TreeGrafter"/>
</dbReference>
<feature type="transmembrane region" description="Helical" evidence="1">
    <location>
        <begin position="358"/>
        <end position="377"/>
    </location>
</feature>
<feature type="transmembrane region" description="Helical" evidence="1">
    <location>
        <begin position="336"/>
        <end position="353"/>
    </location>
</feature>
<sequence>MMNALEALLRLPKLVLTIMALMVVAGISAYLTLPKESQPAIDVPYLYVSVNQTGISPADADRLLVSPLETELQDLPGLVSMRSTSTTGHASVMLEFDINFNKDQALSDAKDRVDRAAPQLPADADDPTVSEINISEFGSVTVALYGALPDRALYRYADQLRDAIQALPTVLDVDVSGDREEVLEVIVDLLKLESYNLTTNELFDALARNNLVVPAGRLDTGQGRFAIEVPGLIESADDVFNLPIKTDGETVVTFSDVATIQRTFKDAEVYTRVNGEPAVVLAVNKRLGANIIDLSNAVRATTETLSADWPQALQTSYILDQAVFAQDMFTSLQNSVLTAIALVLIVTVALLGLRPALLIGSAIPITFMIGFLFLQLMGMTINMMIMFGLVLTVGMLVDGAIVVTEYAERKIAEGLDRRDAFIAAARAMFWPILASTATTLAAFMPLLLWPGIIGKFMSYLPIMVIVTLSASFIVAMVFLPVIGAFTARRKVSAEERAAATMISGGQDFDPRRLRGLMGVYVRILSGLVRHPLITLIAGFGLIGVIFFAYANNPTGIIAFPEIEPEYATVAVTGRGNYSPVQIRDLLIEVEEQVLQVEGIRDTVLNFGSTGAVASVPPDTIGNLQLELLPYRDRRKAEDIFAEIRERTAGIAGVTVQMVGAEAGPPAGKAINMRVVSRDYAELTPTVTRLRDYIENELGDTIDIEDTRPLPGIDWQIGIDREMAGRFGLGVRELSPYVQLVTSGVQIGTYRPTDATDELEIRVRLPREQRTFDALDSLNIITQNGLVPVSNFITRTPVPKVADIRRWDGEYFMSVAANVTGDATMGSVKVEELRAWLETQDWPNGVRFDFAGADEQTNETNAFMAQAGTGAIFLMFLILLAMFNSFYQVFITLSTVVMSIAGVLLGMMITGQPFSAIMTGIGIVSLAGIVVNNAIVLLDTYNQMHRKEGIEPVTAILMTAAQRIRPVIMTTTTTVFGLIPMAIGVGIDFFSRTVEIGGPSGAWWTYLATALVSGLIFSTLLTLVLVPVMVAAPHIWWRQIRAIAAFLAGLAGTIARALGGLGRAPQPATASIALPDMPDSASRYINADRTGLVETERNGVIVVSRQAAE</sequence>
<dbReference type="PANTHER" id="PTHR32063:SF0">
    <property type="entry name" value="SWARMING MOTILITY PROTEIN SWRC"/>
    <property type="match status" value="1"/>
</dbReference>
<dbReference type="InterPro" id="IPR001036">
    <property type="entry name" value="Acrflvin-R"/>
</dbReference>
<feature type="transmembrane region" description="Helical" evidence="1">
    <location>
        <begin position="1002"/>
        <end position="1029"/>
    </location>
</feature>
<keyword evidence="1" id="KW-0472">Membrane</keyword>
<dbReference type="PRINTS" id="PR00702">
    <property type="entry name" value="ACRIFLAVINRP"/>
</dbReference>
<protein>
    <submittedName>
        <fullName evidence="2">Efflux RND transporter permease subunit</fullName>
    </submittedName>
</protein>
<proteinExistence type="predicted"/>
<feature type="transmembrane region" description="Helical" evidence="1">
    <location>
        <begin position="966"/>
        <end position="990"/>
    </location>
</feature>
<feature type="transmembrane region" description="Helical" evidence="1">
    <location>
        <begin position="915"/>
        <end position="937"/>
    </location>
</feature>
<dbReference type="Gene3D" id="1.20.1640.10">
    <property type="entry name" value="Multidrug efflux transporter AcrB transmembrane domain"/>
    <property type="match status" value="2"/>
</dbReference>
<feature type="transmembrane region" description="Helical" evidence="1">
    <location>
        <begin position="532"/>
        <end position="550"/>
    </location>
</feature>
<feature type="transmembrane region" description="Helical" evidence="1">
    <location>
        <begin position="383"/>
        <end position="407"/>
    </location>
</feature>
<dbReference type="Gene3D" id="3.30.70.1440">
    <property type="entry name" value="Multidrug efflux transporter AcrB pore domain"/>
    <property type="match status" value="1"/>
</dbReference>
<evidence type="ECO:0000256" key="1">
    <source>
        <dbReference type="SAM" id="Phobius"/>
    </source>
</evidence>
<keyword evidence="3" id="KW-1185">Reference proteome</keyword>
<gene>
    <name evidence="2" type="ORF">EMQ25_16795</name>
</gene>
<feature type="transmembrane region" description="Helical" evidence="1">
    <location>
        <begin position="889"/>
        <end position="909"/>
    </location>
</feature>
<name>A0A433X3I1_9HYPH</name>
<dbReference type="OrthoDB" id="9798415at2"/>
<dbReference type="SUPFAM" id="SSF82693">
    <property type="entry name" value="Multidrug efflux transporter AcrB pore domain, PN1, PN2, PC1 and PC2 subdomains"/>
    <property type="match status" value="2"/>
</dbReference>
<dbReference type="Proteomes" id="UP000281547">
    <property type="component" value="Unassembled WGS sequence"/>
</dbReference>
<organism evidence="2 3">
    <name type="scientific">Arsenicitalea aurantiaca</name>
    <dbReference type="NCBI Taxonomy" id="1783274"/>
    <lineage>
        <taxon>Bacteria</taxon>
        <taxon>Pseudomonadati</taxon>
        <taxon>Pseudomonadota</taxon>
        <taxon>Alphaproteobacteria</taxon>
        <taxon>Hyphomicrobiales</taxon>
        <taxon>Devosiaceae</taxon>
        <taxon>Arsenicitalea</taxon>
    </lineage>
</organism>
<dbReference type="SUPFAM" id="SSF82714">
    <property type="entry name" value="Multidrug efflux transporter AcrB TolC docking domain, DN and DC subdomains"/>
    <property type="match status" value="2"/>
</dbReference>
<dbReference type="Pfam" id="PF00873">
    <property type="entry name" value="ACR_tran"/>
    <property type="match status" value="1"/>
</dbReference>